<dbReference type="Gene3D" id="1.10.30.50">
    <property type="match status" value="1"/>
</dbReference>
<accession>A0ABV5LQ21</accession>
<reference evidence="3 4" key="1">
    <citation type="submission" date="2024-09" db="EMBL/GenBank/DDBJ databases">
        <authorList>
            <person name="Sun Q."/>
            <person name="Mori K."/>
        </authorList>
    </citation>
    <scope>NUCLEOTIDE SEQUENCE [LARGE SCALE GENOMIC DNA]</scope>
    <source>
        <strain evidence="3 4">TISTR 1856</strain>
    </source>
</reference>
<sequence>MDAGVVMPVDNSVELAPRDALAELLQASERLRSTGHAMAIDAVVALLDWVRREHPDVARARDLGCTRDGEELTLELLDHLVAEVAAMILAEARHLSHLQAVGQVGDAEDALQDPALHDAYRAGNITFTHRAVVRRAHDRLAAREATLVPIEGSEGVRVGAFGEPVLDGDTLAAARAELTASALAHIATAHPTPQQLTRHCTKVIRRLTPEHVPVAVRVADANRHVSVDLCDTGEDSGLSAHLTALVGKDVALRFDRWLTAAADAAADHATATGTRDHRTHQQRRADVFTDVLTTAMRDGVPAFSDPTMPAEPGEVNPVKHVRTHRPASSTTVHVTIAARTLLGLDDEPGEVAGIGPVPAALARALAADGDWRRILTDPVSGEVLDVSPRVYRPGAALRRFVQARDRTCTTPGCLVPAIDCDLDHRVPFEEGGRTVRSNLHASCRRHHRQKTLYVFEHRAAHRRRQRNTGTSRWGRPDEPPF</sequence>
<dbReference type="CDD" id="cd00085">
    <property type="entry name" value="HNHc"/>
    <property type="match status" value="1"/>
</dbReference>
<comment type="caution">
    <text evidence="3">The sequence shown here is derived from an EMBL/GenBank/DDBJ whole genome shotgun (WGS) entry which is preliminary data.</text>
</comment>
<gene>
    <name evidence="3" type="ORF">ACFFVI_04295</name>
</gene>
<dbReference type="EMBL" id="JBHMDM010000002">
    <property type="protein sequence ID" value="MFB9376183.1"/>
    <property type="molecule type" value="Genomic_DNA"/>
</dbReference>
<evidence type="ECO:0000313" key="4">
    <source>
        <dbReference type="Proteomes" id="UP001589748"/>
    </source>
</evidence>
<proteinExistence type="predicted"/>
<name>A0ABV5LQ21_9ACTN</name>
<keyword evidence="4" id="KW-1185">Reference proteome</keyword>
<protein>
    <recommendedName>
        <fullName evidence="2">HNH nuclease domain-containing protein</fullName>
    </recommendedName>
</protein>
<dbReference type="Proteomes" id="UP001589748">
    <property type="component" value="Unassembled WGS sequence"/>
</dbReference>
<dbReference type="SMART" id="SM00507">
    <property type="entry name" value="HNHc"/>
    <property type="match status" value="1"/>
</dbReference>
<evidence type="ECO:0000313" key="3">
    <source>
        <dbReference type="EMBL" id="MFB9376183.1"/>
    </source>
</evidence>
<feature type="region of interest" description="Disordered" evidence="1">
    <location>
        <begin position="460"/>
        <end position="481"/>
    </location>
</feature>
<dbReference type="InterPro" id="IPR003615">
    <property type="entry name" value="HNH_nuc"/>
</dbReference>
<feature type="domain" description="HNH nuclease" evidence="2">
    <location>
        <begin position="396"/>
        <end position="448"/>
    </location>
</feature>
<evidence type="ECO:0000259" key="2">
    <source>
        <dbReference type="SMART" id="SM00507"/>
    </source>
</evidence>
<dbReference type="RefSeq" id="WP_380134741.1">
    <property type="nucleotide sequence ID" value="NZ_JBHLUI010000002.1"/>
</dbReference>
<evidence type="ECO:0000256" key="1">
    <source>
        <dbReference type="SAM" id="MobiDB-lite"/>
    </source>
</evidence>
<organism evidence="3 4">
    <name type="scientific">Kineococcus gynurae</name>
    <dbReference type="NCBI Taxonomy" id="452979"/>
    <lineage>
        <taxon>Bacteria</taxon>
        <taxon>Bacillati</taxon>
        <taxon>Actinomycetota</taxon>
        <taxon>Actinomycetes</taxon>
        <taxon>Kineosporiales</taxon>
        <taxon>Kineosporiaceae</taxon>
        <taxon>Kineococcus</taxon>
    </lineage>
</organism>